<dbReference type="AlphaFoldDB" id="A0A9D7SBN4"/>
<dbReference type="Proteomes" id="UP000808349">
    <property type="component" value="Unassembled WGS sequence"/>
</dbReference>
<evidence type="ECO:0000313" key="2">
    <source>
        <dbReference type="Proteomes" id="UP000808349"/>
    </source>
</evidence>
<dbReference type="EMBL" id="JADKFW010000021">
    <property type="protein sequence ID" value="MBK9719433.1"/>
    <property type="molecule type" value="Genomic_DNA"/>
</dbReference>
<comment type="caution">
    <text evidence="1">The sequence shown here is derived from an EMBL/GenBank/DDBJ whole genome shotgun (WGS) entry which is preliminary data.</text>
</comment>
<name>A0A9D7SBN4_9BACT</name>
<gene>
    <name evidence="1" type="ORF">IPO85_18345</name>
</gene>
<dbReference type="InterPro" id="IPR020271">
    <property type="entry name" value="Uncharacterised_MJ1172"/>
</dbReference>
<proteinExistence type="predicted"/>
<protein>
    <submittedName>
        <fullName evidence="1">Uncharacterized protein</fullName>
    </submittedName>
</protein>
<sequence length="73" mass="8367">MKTHEILIAHPKTTEEVDAIKAVLHGMKIEFEVSNEENYNPDFVAKILESKEQAKNGIITRVEKENLKEFLSV</sequence>
<organism evidence="1 2">
    <name type="scientific">Candidatus Defluviibacterium haderslevense</name>
    <dbReference type="NCBI Taxonomy" id="2981993"/>
    <lineage>
        <taxon>Bacteria</taxon>
        <taxon>Pseudomonadati</taxon>
        <taxon>Bacteroidota</taxon>
        <taxon>Saprospiria</taxon>
        <taxon>Saprospirales</taxon>
        <taxon>Saprospiraceae</taxon>
        <taxon>Candidatus Defluviibacterium</taxon>
    </lineage>
</organism>
<dbReference type="Pfam" id="PF10884">
    <property type="entry name" value="DUF2683"/>
    <property type="match status" value="1"/>
</dbReference>
<reference evidence="1 2" key="1">
    <citation type="submission" date="2020-10" db="EMBL/GenBank/DDBJ databases">
        <title>Connecting structure to function with the recovery of over 1000 high-quality activated sludge metagenome-assembled genomes encoding full-length rRNA genes using long-read sequencing.</title>
        <authorList>
            <person name="Singleton C.M."/>
            <person name="Petriglieri F."/>
            <person name="Kristensen J.M."/>
            <person name="Kirkegaard R.H."/>
            <person name="Michaelsen T.Y."/>
            <person name="Andersen M.H."/>
            <person name="Karst S.M."/>
            <person name="Dueholm M.S."/>
            <person name="Nielsen P.H."/>
            <person name="Albertsen M."/>
        </authorList>
    </citation>
    <scope>NUCLEOTIDE SEQUENCE [LARGE SCALE GENOMIC DNA]</scope>
    <source>
        <strain evidence="1">Ribe_18-Q3-R11-54_BAT3C.373</strain>
    </source>
</reference>
<evidence type="ECO:0000313" key="1">
    <source>
        <dbReference type="EMBL" id="MBK9719433.1"/>
    </source>
</evidence>
<accession>A0A9D7SBN4</accession>